<gene>
    <name evidence="1" type="ORF">RLG82_08220</name>
</gene>
<dbReference type="AlphaFoldDB" id="A0AAP5J7Y8"/>
<protein>
    <recommendedName>
        <fullName evidence="3">Chlorohydrolase</fullName>
    </recommendedName>
</protein>
<evidence type="ECO:0008006" key="3">
    <source>
        <dbReference type="Google" id="ProtNLM"/>
    </source>
</evidence>
<accession>A0AAP5J7Y8</accession>
<dbReference type="EMBL" id="JAVPGZ010000220">
    <property type="protein sequence ID" value="MDS8038955.1"/>
    <property type="molecule type" value="Genomic_DNA"/>
</dbReference>
<evidence type="ECO:0000313" key="1">
    <source>
        <dbReference type="EMBL" id="MDS8038955.1"/>
    </source>
</evidence>
<proteinExistence type="predicted"/>
<name>A0AAP5J7Y8_STREE</name>
<dbReference type="Proteomes" id="UP001184693">
    <property type="component" value="Unassembled WGS sequence"/>
</dbReference>
<reference evidence="1" key="1">
    <citation type="submission" date="2023-06" db="EMBL/GenBank/DDBJ databases">
        <title>PCVPA Blantyre Malawi Pneumococcal carriage surveillance isolates.</title>
        <authorList>
            <person name="Obolski U."/>
            <person name="Swarthout T.D."/>
            <person name="Kalizang'Oma A."/>
            <person name="Mwalukomo T.S."/>
            <person name="Cave R."/>
            <person name="Brown C."/>
            <person name="Cornick J."/>
            <person name="Kamng'Ona A."/>
            <person name="Msefula J."/>
            <person name="French N."/>
            <person name="Hyderman R."/>
        </authorList>
    </citation>
    <scope>NUCLEOTIDE SEQUENCE</scope>
    <source>
        <strain evidence="1">BVY8TH</strain>
    </source>
</reference>
<evidence type="ECO:0000313" key="2">
    <source>
        <dbReference type="Proteomes" id="UP001184693"/>
    </source>
</evidence>
<sequence>MKIKEQTRKLAAGCSKHGFEVVDRTDEVSSKHRFEVVDRTDEVSSKHGFEVVDRTDEVSNIYTAR</sequence>
<comment type="caution">
    <text evidence="1">The sequence shown here is derived from an EMBL/GenBank/DDBJ whole genome shotgun (WGS) entry which is preliminary data.</text>
</comment>
<dbReference type="RefSeq" id="WP_044811539.1">
    <property type="nucleotide sequence ID" value="NZ_CDQF01000004.1"/>
</dbReference>
<organism evidence="1 2">
    <name type="scientific">Streptococcus pneumoniae</name>
    <dbReference type="NCBI Taxonomy" id="1313"/>
    <lineage>
        <taxon>Bacteria</taxon>
        <taxon>Bacillati</taxon>
        <taxon>Bacillota</taxon>
        <taxon>Bacilli</taxon>
        <taxon>Lactobacillales</taxon>
        <taxon>Streptococcaceae</taxon>
        <taxon>Streptococcus</taxon>
    </lineage>
</organism>